<dbReference type="GO" id="GO:0006355">
    <property type="term" value="P:regulation of DNA-templated transcription"/>
    <property type="evidence" value="ECO:0007669"/>
    <property type="project" value="InterPro"/>
</dbReference>
<feature type="domain" description="HTH luxR-type" evidence="4">
    <location>
        <begin position="157"/>
        <end position="222"/>
    </location>
</feature>
<evidence type="ECO:0000256" key="2">
    <source>
        <dbReference type="ARBA" id="ARBA00023125"/>
    </source>
</evidence>
<dbReference type="CDD" id="cd06170">
    <property type="entry name" value="LuxR_C_like"/>
    <property type="match status" value="1"/>
</dbReference>
<dbReference type="SMART" id="SM00421">
    <property type="entry name" value="HTH_LUXR"/>
    <property type="match status" value="1"/>
</dbReference>
<evidence type="ECO:0000256" key="3">
    <source>
        <dbReference type="PROSITE-ProRule" id="PRU00169"/>
    </source>
</evidence>
<dbReference type="PANTHER" id="PTHR43214">
    <property type="entry name" value="TWO-COMPONENT RESPONSE REGULATOR"/>
    <property type="match status" value="1"/>
</dbReference>
<dbReference type="InterPro" id="IPR039420">
    <property type="entry name" value="WalR-like"/>
</dbReference>
<evidence type="ECO:0000313" key="6">
    <source>
        <dbReference type="EMBL" id="QNP56458.1"/>
    </source>
</evidence>
<name>A0A7H0H7E2_9ACTN</name>
<dbReference type="EMBL" id="CP060789">
    <property type="protein sequence ID" value="QNP56458.1"/>
    <property type="molecule type" value="Genomic_DNA"/>
</dbReference>
<dbReference type="SUPFAM" id="SSF46894">
    <property type="entry name" value="C-terminal effector domain of the bipartite response regulators"/>
    <property type="match status" value="1"/>
</dbReference>
<dbReference type="PROSITE" id="PS00622">
    <property type="entry name" value="HTH_LUXR_1"/>
    <property type="match status" value="1"/>
</dbReference>
<evidence type="ECO:0000313" key="7">
    <source>
        <dbReference type="Proteomes" id="UP000516117"/>
    </source>
</evidence>
<keyword evidence="1 3" id="KW-0597">Phosphoprotein</keyword>
<dbReference type="CDD" id="cd17535">
    <property type="entry name" value="REC_NarL-like"/>
    <property type="match status" value="1"/>
</dbReference>
<keyword evidence="2" id="KW-0238">DNA-binding</keyword>
<dbReference type="PROSITE" id="PS50043">
    <property type="entry name" value="HTH_LUXR_2"/>
    <property type="match status" value="1"/>
</dbReference>
<feature type="modified residue" description="4-aspartylphosphate" evidence="3">
    <location>
        <position position="64"/>
    </location>
</feature>
<keyword evidence="7" id="KW-1185">Reference proteome</keyword>
<dbReference type="RefSeq" id="WP_187721567.1">
    <property type="nucleotide sequence ID" value="NZ_BAABBL010000001.1"/>
</dbReference>
<reference evidence="6 7" key="1">
    <citation type="submission" date="2020-08" db="EMBL/GenBank/DDBJ databases">
        <title>Genome sequence of Tessaracoccus defluvii JCM 17540T.</title>
        <authorList>
            <person name="Hyun D.-W."/>
            <person name="Bae J.-W."/>
        </authorList>
    </citation>
    <scope>NUCLEOTIDE SEQUENCE [LARGE SCALE GENOMIC DNA]</scope>
    <source>
        <strain evidence="6 7">JCM 17540</strain>
    </source>
</reference>
<dbReference type="Gene3D" id="3.40.50.2300">
    <property type="match status" value="1"/>
</dbReference>
<dbReference type="InterPro" id="IPR001789">
    <property type="entry name" value="Sig_transdc_resp-reg_receiver"/>
</dbReference>
<evidence type="ECO:0000259" key="4">
    <source>
        <dbReference type="PROSITE" id="PS50043"/>
    </source>
</evidence>
<proteinExistence type="predicted"/>
<dbReference type="Proteomes" id="UP000516117">
    <property type="component" value="Chromosome"/>
</dbReference>
<gene>
    <name evidence="6" type="ORF">H9L22_03200</name>
</gene>
<dbReference type="KEGG" id="tdf:H9L22_03200"/>
<evidence type="ECO:0000256" key="1">
    <source>
        <dbReference type="ARBA" id="ARBA00022553"/>
    </source>
</evidence>
<dbReference type="AlphaFoldDB" id="A0A7H0H7E2"/>
<organism evidence="6 7">
    <name type="scientific">Tessaracoccus defluvii</name>
    <dbReference type="NCBI Taxonomy" id="1285901"/>
    <lineage>
        <taxon>Bacteria</taxon>
        <taxon>Bacillati</taxon>
        <taxon>Actinomycetota</taxon>
        <taxon>Actinomycetes</taxon>
        <taxon>Propionibacteriales</taxon>
        <taxon>Propionibacteriaceae</taxon>
        <taxon>Tessaracoccus</taxon>
    </lineage>
</organism>
<dbReference type="InterPro" id="IPR016032">
    <property type="entry name" value="Sig_transdc_resp-reg_C-effctor"/>
</dbReference>
<sequence>MEAAEPDGAAGDTVLIVDDHPVVRSGLTALLRGEDWVGRVVEADCVAEAERIASLHPIRVAVVDVGLPDGDGVELTRRLRLAHPGLAVLVLTMTAEPDLARAVLAAGGSGFLVKETGPDLLLAALRTVRDGGLVVGPHLPDAHRVLAAPTPGEGTPGTGPFAALTPRELQLVRLVASGASNPRIARQLAVADKTVRNQLSALLVKVGAADRVQLALLARDAGIA</sequence>
<dbReference type="GO" id="GO:0000160">
    <property type="term" value="P:phosphorelay signal transduction system"/>
    <property type="evidence" value="ECO:0007669"/>
    <property type="project" value="InterPro"/>
</dbReference>
<dbReference type="PROSITE" id="PS50110">
    <property type="entry name" value="RESPONSE_REGULATORY"/>
    <property type="match status" value="1"/>
</dbReference>
<dbReference type="Pfam" id="PF00072">
    <property type="entry name" value="Response_reg"/>
    <property type="match status" value="1"/>
</dbReference>
<dbReference type="InterPro" id="IPR011006">
    <property type="entry name" value="CheY-like_superfamily"/>
</dbReference>
<evidence type="ECO:0000259" key="5">
    <source>
        <dbReference type="PROSITE" id="PS50110"/>
    </source>
</evidence>
<dbReference type="Pfam" id="PF00196">
    <property type="entry name" value="GerE"/>
    <property type="match status" value="1"/>
</dbReference>
<accession>A0A7H0H7E2</accession>
<dbReference type="GO" id="GO:0003677">
    <property type="term" value="F:DNA binding"/>
    <property type="evidence" value="ECO:0007669"/>
    <property type="project" value="UniProtKB-KW"/>
</dbReference>
<dbReference type="SMART" id="SM00448">
    <property type="entry name" value="REC"/>
    <property type="match status" value="1"/>
</dbReference>
<dbReference type="SUPFAM" id="SSF52172">
    <property type="entry name" value="CheY-like"/>
    <property type="match status" value="1"/>
</dbReference>
<protein>
    <submittedName>
        <fullName evidence="6">Response regulator transcription factor</fullName>
    </submittedName>
</protein>
<dbReference type="InterPro" id="IPR058245">
    <property type="entry name" value="NreC/VraR/RcsB-like_REC"/>
</dbReference>
<feature type="domain" description="Response regulatory" evidence="5">
    <location>
        <begin position="13"/>
        <end position="129"/>
    </location>
</feature>
<dbReference type="PRINTS" id="PR00038">
    <property type="entry name" value="HTHLUXR"/>
</dbReference>
<dbReference type="InterPro" id="IPR000792">
    <property type="entry name" value="Tscrpt_reg_LuxR_C"/>
</dbReference>